<proteinExistence type="predicted"/>
<organism evidence="1 2">
    <name type="scientific">Pangasianodon gigas</name>
    <name type="common">Mekong giant catfish</name>
    <name type="synonym">Pangasius gigas</name>
    <dbReference type="NCBI Taxonomy" id="30993"/>
    <lineage>
        <taxon>Eukaryota</taxon>
        <taxon>Metazoa</taxon>
        <taxon>Chordata</taxon>
        <taxon>Craniata</taxon>
        <taxon>Vertebrata</taxon>
        <taxon>Euteleostomi</taxon>
        <taxon>Actinopterygii</taxon>
        <taxon>Neopterygii</taxon>
        <taxon>Teleostei</taxon>
        <taxon>Ostariophysi</taxon>
        <taxon>Siluriformes</taxon>
        <taxon>Pangasiidae</taxon>
        <taxon>Pangasianodon</taxon>
    </lineage>
</organism>
<gene>
    <name evidence="1" type="ORF">PGIGA_G00245840</name>
</gene>
<dbReference type="EMBL" id="CM040461">
    <property type="protein sequence ID" value="MCI4380939.1"/>
    <property type="molecule type" value="Genomic_DNA"/>
</dbReference>
<reference evidence="1 2" key="1">
    <citation type="journal article" date="2022" name="bioRxiv">
        <title>An ancient truncated duplication of the anti-Mullerian hormone receptor type 2 gene is a potential conserved master sex determinant in the Pangasiidae catfish family.</title>
        <authorList>
            <person name="Wen M."/>
            <person name="Pan Q."/>
            <person name="Jouanno E."/>
            <person name="Montfort J."/>
            <person name="Zahm M."/>
            <person name="Cabau C."/>
            <person name="Klopp C."/>
            <person name="Iampietro C."/>
            <person name="Roques C."/>
            <person name="Bouchez O."/>
            <person name="Castinel A."/>
            <person name="Donnadieu C."/>
            <person name="Parrinello H."/>
            <person name="Poncet C."/>
            <person name="Belmonte E."/>
            <person name="Gautier V."/>
            <person name="Avarre J.-C."/>
            <person name="Dugue R."/>
            <person name="Gustiano R."/>
            <person name="Ha T.T.T."/>
            <person name="Campet M."/>
            <person name="Sriphairoj K."/>
            <person name="Ribolli J."/>
            <person name="de Almeida F.L."/>
            <person name="Desvignes T."/>
            <person name="Postlethwait J.H."/>
            <person name="Bucao C.F."/>
            <person name="Robinson-Rechavi M."/>
            <person name="Bobe J."/>
            <person name="Herpin A."/>
            <person name="Guiguen Y."/>
        </authorList>
    </citation>
    <scope>NUCLEOTIDE SEQUENCE [LARGE SCALE GENOMIC DNA]</scope>
    <source>
        <strain evidence="1">YG-Dec2019</strain>
    </source>
</reference>
<evidence type="ECO:0000313" key="1">
    <source>
        <dbReference type="EMBL" id="MCI4380939.1"/>
    </source>
</evidence>
<accession>A0ACC5WPF8</accession>
<protein>
    <submittedName>
        <fullName evidence="1">Uncharacterized protein</fullName>
    </submittedName>
</protein>
<sequence length="292" mass="33415">MENVEVFDSPGKGRGLRATKEVWAGDVLFAEPCFAAVVFDSFAAHVCHSCFRRQQKLQRCGQCRFAQYCDRTCQRAAWEEHKQECAAVKSYGKAPNENIRLAARIMWRLDKDGDVISDLQLTTLNDLEDHISDLPEMDMKELKVDIHNFLDYWPRTNKQHTVDSISHIFGLISVGEELTVAYVDYLNLSEDRKRMLKQQYFFDCTCDHCTNKTKDDLKMAGAAVDGVKISVGEELTVAYVDYLNLSEDRKRMLKQQYFFDCTCDHCTNKTKDDLKMAGAAVDGVKVGFHTFL</sequence>
<name>A0ACC5WPF8_PANGG</name>
<keyword evidence="2" id="KW-1185">Reference proteome</keyword>
<evidence type="ECO:0000313" key="2">
    <source>
        <dbReference type="Proteomes" id="UP000829447"/>
    </source>
</evidence>
<comment type="caution">
    <text evidence="1">The sequence shown here is derived from an EMBL/GenBank/DDBJ whole genome shotgun (WGS) entry which is preliminary data.</text>
</comment>
<dbReference type="Proteomes" id="UP000829447">
    <property type="component" value="Linkage Group LG8"/>
</dbReference>